<dbReference type="GO" id="GO:0006450">
    <property type="term" value="P:regulation of translational fidelity"/>
    <property type="evidence" value="ECO:0007669"/>
    <property type="project" value="InterPro"/>
</dbReference>
<name>M0DX89_9EURY</name>
<dbReference type="Pfam" id="PF02686">
    <property type="entry name" value="GatC"/>
    <property type="match status" value="1"/>
</dbReference>
<feature type="compositionally biased region" description="Low complexity" evidence="2">
    <location>
        <begin position="1"/>
        <end position="24"/>
    </location>
</feature>
<dbReference type="GO" id="GO:0006412">
    <property type="term" value="P:translation"/>
    <property type="evidence" value="ECO:0007669"/>
    <property type="project" value="UniProtKB-UniRule"/>
</dbReference>
<evidence type="ECO:0000256" key="1">
    <source>
        <dbReference type="HAMAP-Rule" id="MF_00122"/>
    </source>
</evidence>
<comment type="similarity">
    <text evidence="1">Belongs to the GatC family.</text>
</comment>
<comment type="catalytic activity">
    <reaction evidence="1">
        <text>L-aspartyl-tRNA(Asn) + L-glutamine + ATP + H2O = L-asparaginyl-tRNA(Asn) + L-glutamate + ADP + phosphate + 2 H(+)</text>
        <dbReference type="Rhea" id="RHEA:14513"/>
        <dbReference type="Rhea" id="RHEA-COMP:9674"/>
        <dbReference type="Rhea" id="RHEA-COMP:9677"/>
        <dbReference type="ChEBI" id="CHEBI:15377"/>
        <dbReference type="ChEBI" id="CHEBI:15378"/>
        <dbReference type="ChEBI" id="CHEBI:29985"/>
        <dbReference type="ChEBI" id="CHEBI:30616"/>
        <dbReference type="ChEBI" id="CHEBI:43474"/>
        <dbReference type="ChEBI" id="CHEBI:58359"/>
        <dbReference type="ChEBI" id="CHEBI:78515"/>
        <dbReference type="ChEBI" id="CHEBI:78516"/>
        <dbReference type="ChEBI" id="CHEBI:456216"/>
    </reaction>
</comment>
<dbReference type="InterPro" id="IPR036113">
    <property type="entry name" value="Asp/Glu-ADT_sf_sub_c"/>
</dbReference>
<organism evidence="3 4">
    <name type="scientific">Halorubrum californiense DSM 19288</name>
    <dbReference type="NCBI Taxonomy" id="1227465"/>
    <lineage>
        <taxon>Archaea</taxon>
        <taxon>Methanobacteriati</taxon>
        <taxon>Methanobacteriota</taxon>
        <taxon>Stenosarchaea group</taxon>
        <taxon>Halobacteria</taxon>
        <taxon>Halobacteriales</taxon>
        <taxon>Haloferacaceae</taxon>
        <taxon>Halorubrum</taxon>
    </lineage>
</organism>
<dbReference type="Gene3D" id="1.10.20.60">
    <property type="entry name" value="Glu-tRNAGln amidotransferase C subunit, N-terminal domain"/>
    <property type="match status" value="1"/>
</dbReference>
<comment type="catalytic activity">
    <reaction evidence="1">
        <text>L-glutamyl-tRNA(Gln) + L-glutamine + ATP + H2O = L-glutaminyl-tRNA(Gln) + L-glutamate + ADP + phosphate + H(+)</text>
        <dbReference type="Rhea" id="RHEA:17521"/>
        <dbReference type="Rhea" id="RHEA-COMP:9681"/>
        <dbReference type="Rhea" id="RHEA-COMP:9684"/>
        <dbReference type="ChEBI" id="CHEBI:15377"/>
        <dbReference type="ChEBI" id="CHEBI:15378"/>
        <dbReference type="ChEBI" id="CHEBI:29985"/>
        <dbReference type="ChEBI" id="CHEBI:30616"/>
        <dbReference type="ChEBI" id="CHEBI:43474"/>
        <dbReference type="ChEBI" id="CHEBI:58359"/>
        <dbReference type="ChEBI" id="CHEBI:78520"/>
        <dbReference type="ChEBI" id="CHEBI:78521"/>
        <dbReference type="ChEBI" id="CHEBI:456216"/>
    </reaction>
</comment>
<dbReference type="GO" id="GO:0005524">
    <property type="term" value="F:ATP binding"/>
    <property type="evidence" value="ECO:0007669"/>
    <property type="project" value="UniProtKB-KW"/>
</dbReference>
<dbReference type="PATRIC" id="fig|1227465.4.peg.3186"/>
<keyword evidence="4" id="KW-1185">Reference proteome</keyword>
<comment type="subunit">
    <text evidence="1">Heterotrimer of A, B and C subunits.</text>
</comment>
<dbReference type="SUPFAM" id="SSF141000">
    <property type="entry name" value="Glu-tRNAGln amidotransferase C subunit"/>
    <property type="match status" value="1"/>
</dbReference>
<dbReference type="AlphaFoldDB" id="M0DX89"/>
<reference evidence="3 4" key="1">
    <citation type="journal article" date="2014" name="PLoS Genet.">
        <title>Phylogenetically driven sequencing of extremely halophilic archaea reveals strategies for static and dynamic osmo-response.</title>
        <authorList>
            <person name="Becker E.A."/>
            <person name="Seitzer P.M."/>
            <person name="Tritt A."/>
            <person name="Larsen D."/>
            <person name="Krusor M."/>
            <person name="Yao A.I."/>
            <person name="Wu D."/>
            <person name="Madern D."/>
            <person name="Eisen J.A."/>
            <person name="Darling A.E."/>
            <person name="Facciotti M.T."/>
        </authorList>
    </citation>
    <scope>NUCLEOTIDE SEQUENCE [LARGE SCALE GENOMIC DNA]</scope>
    <source>
        <strain evidence="3 4">DSM 19288</strain>
    </source>
</reference>
<dbReference type="GO" id="GO:0070681">
    <property type="term" value="P:glutaminyl-tRNAGln biosynthesis via transamidation"/>
    <property type="evidence" value="ECO:0007669"/>
    <property type="project" value="TreeGrafter"/>
</dbReference>
<keyword evidence="3" id="KW-0808">Transferase</keyword>
<dbReference type="PANTHER" id="PTHR15004">
    <property type="entry name" value="GLUTAMYL-TRNA(GLN) AMIDOTRANSFERASE SUBUNIT C, MITOCHONDRIAL"/>
    <property type="match status" value="1"/>
</dbReference>
<dbReference type="GO" id="GO:0050567">
    <property type="term" value="F:glutaminyl-tRNA synthase (glutamine-hydrolyzing) activity"/>
    <property type="evidence" value="ECO:0007669"/>
    <property type="project" value="UniProtKB-UniRule"/>
</dbReference>
<gene>
    <name evidence="1" type="primary">gatC</name>
    <name evidence="3" type="ORF">C463_16437</name>
</gene>
<dbReference type="GO" id="GO:0050566">
    <property type="term" value="F:asparaginyl-tRNA synthase (glutamine-hydrolyzing) activity"/>
    <property type="evidence" value="ECO:0007669"/>
    <property type="project" value="RHEA"/>
</dbReference>
<evidence type="ECO:0000313" key="4">
    <source>
        <dbReference type="Proteomes" id="UP000011586"/>
    </source>
</evidence>
<dbReference type="STRING" id="1227465.C463_16437"/>
<dbReference type="RefSeq" id="WP_008445853.1">
    <property type="nucleotide sequence ID" value="NZ_AOJK01000073.1"/>
</dbReference>
<accession>M0DX89</accession>
<sequence>MSDTSESTDDAGAASDGADDAAAVDTEEVRHVADLARVRLADDEVDEFAAQFGDILEYFEALDEVPEVEREEELVNVMRPDEVEEGLSQEEALANAEETEDGFFVGPKVS</sequence>
<comment type="function">
    <text evidence="1">Allows the formation of correctly charged Asn-tRNA(Asn) or Gln-tRNA(Gln) through the transamidation of misacylated Asp-tRNA(Asn) or Glu-tRNA(Gln) in organisms which lack either or both of asparaginyl-tRNA or glutaminyl-tRNA synthetases. The reaction takes place in the presence of glutamine and ATP through an activated phospho-Asp-tRNA(Asn) or phospho-Glu-tRNA(Gln).</text>
</comment>
<dbReference type="EMBL" id="AOJK01000073">
    <property type="protein sequence ID" value="ELZ40106.1"/>
    <property type="molecule type" value="Genomic_DNA"/>
</dbReference>
<feature type="region of interest" description="Disordered" evidence="2">
    <location>
        <begin position="1"/>
        <end position="25"/>
    </location>
</feature>
<comment type="caution">
    <text evidence="3">The sequence shown here is derived from an EMBL/GenBank/DDBJ whole genome shotgun (WGS) entry which is preliminary data.</text>
</comment>
<dbReference type="HAMAP" id="MF_00122">
    <property type="entry name" value="GatC"/>
    <property type="match status" value="1"/>
</dbReference>
<keyword evidence="1" id="KW-0436">Ligase</keyword>
<evidence type="ECO:0000313" key="3">
    <source>
        <dbReference type="EMBL" id="ELZ40106.1"/>
    </source>
</evidence>
<dbReference type="Proteomes" id="UP000011586">
    <property type="component" value="Unassembled WGS sequence"/>
</dbReference>
<protein>
    <recommendedName>
        <fullName evidence="1">Aspartyl/glutamyl-tRNA(Asn/Gln) amidotransferase subunit C</fullName>
        <shortName evidence="1">Asp/Glu-ADT subunit C</shortName>
        <ecNumber evidence="1">6.3.5.-</ecNumber>
    </recommendedName>
</protein>
<dbReference type="PANTHER" id="PTHR15004:SF0">
    <property type="entry name" value="GLUTAMYL-TRNA(GLN) AMIDOTRANSFERASE SUBUNIT C, MITOCHONDRIAL"/>
    <property type="match status" value="1"/>
</dbReference>
<keyword evidence="1" id="KW-0067">ATP-binding</keyword>
<keyword evidence="1" id="KW-0547">Nucleotide-binding</keyword>
<proteinExistence type="inferred from homology"/>
<keyword evidence="1" id="KW-0648">Protein biosynthesis</keyword>
<evidence type="ECO:0000256" key="2">
    <source>
        <dbReference type="SAM" id="MobiDB-lite"/>
    </source>
</evidence>
<dbReference type="InterPro" id="IPR003837">
    <property type="entry name" value="GatC"/>
</dbReference>
<dbReference type="NCBIfam" id="TIGR00135">
    <property type="entry name" value="gatC"/>
    <property type="match status" value="1"/>
</dbReference>
<dbReference type="GO" id="GO:0016740">
    <property type="term" value="F:transferase activity"/>
    <property type="evidence" value="ECO:0007669"/>
    <property type="project" value="UniProtKB-KW"/>
</dbReference>
<dbReference type="OrthoDB" id="15210at2157"/>
<dbReference type="EC" id="6.3.5.-" evidence="1"/>